<evidence type="ECO:0000256" key="2">
    <source>
        <dbReference type="ARBA" id="ARBA00023012"/>
    </source>
</evidence>
<keyword evidence="7" id="KW-1185">Reference proteome</keyword>
<sequence>PAGPAAHPAPQLAIALLGSLNVSVDGVPAEGWNGHRTRSLLAFLATHRDPWPHREALMGAFWPDSAPEAARNSLGVALHQLRQTLRTATGDPVVVFSCGTYRLCPGLGLWLDSDEFELRLCTARDAEDRGDKTVAVTDYEQALALYRGEFLAESPYEEWSALYRERLRLAHLDALARLSELHFTTGRYVPCAELCRRLVELDPCRESAHRRLMRCLSRIGQPHLAILQFRSCAKALRAELGIPPQRETAALYDRLRADLPV</sequence>
<keyword evidence="2" id="KW-0902">Two-component regulatory system</keyword>
<dbReference type="PANTHER" id="PTHR35807">
    <property type="entry name" value="TRANSCRIPTIONAL REGULATOR REDD-RELATED"/>
    <property type="match status" value="1"/>
</dbReference>
<feature type="non-terminal residue" evidence="6">
    <location>
        <position position="1"/>
    </location>
</feature>
<dbReference type="EMBL" id="JBEPEK010000598">
    <property type="protein sequence ID" value="MER7186472.1"/>
    <property type="molecule type" value="Genomic_DNA"/>
</dbReference>
<feature type="domain" description="OmpR/PhoB-type" evidence="4">
    <location>
        <begin position="26"/>
        <end position="103"/>
    </location>
</feature>
<evidence type="ECO:0000259" key="5">
    <source>
        <dbReference type="SMART" id="SM01043"/>
    </source>
</evidence>
<dbReference type="InterPro" id="IPR051677">
    <property type="entry name" value="AfsR-DnrI-RedD_regulator"/>
</dbReference>
<feature type="domain" description="Bacterial transcriptional activator" evidence="5">
    <location>
        <begin position="111"/>
        <end position="256"/>
    </location>
</feature>
<dbReference type="Pfam" id="PF03704">
    <property type="entry name" value="BTAD"/>
    <property type="match status" value="1"/>
</dbReference>
<comment type="caution">
    <text evidence="6">The sequence shown here is derived from an EMBL/GenBank/DDBJ whole genome shotgun (WGS) entry which is preliminary data.</text>
</comment>
<name>A0ABV1XC10_9ACTN</name>
<dbReference type="SMART" id="SM01043">
    <property type="entry name" value="BTAD"/>
    <property type="match status" value="1"/>
</dbReference>
<dbReference type="InterPro" id="IPR036388">
    <property type="entry name" value="WH-like_DNA-bd_sf"/>
</dbReference>
<protein>
    <submittedName>
        <fullName evidence="6">BTAD domain-containing putative transcriptional regulator</fullName>
    </submittedName>
</protein>
<gene>
    <name evidence="6" type="ORF">ABT404_44625</name>
</gene>
<reference evidence="6 7" key="1">
    <citation type="submission" date="2024-06" db="EMBL/GenBank/DDBJ databases">
        <title>The Natural Products Discovery Center: Release of the First 8490 Sequenced Strains for Exploring Actinobacteria Biosynthetic Diversity.</title>
        <authorList>
            <person name="Kalkreuter E."/>
            <person name="Kautsar S.A."/>
            <person name="Yang D."/>
            <person name="Bader C.D."/>
            <person name="Teijaro C.N."/>
            <person name="Fluegel L."/>
            <person name="Davis C.M."/>
            <person name="Simpson J.R."/>
            <person name="Lauterbach L."/>
            <person name="Steele A.D."/>
            <person name="Gui C."/>
            <person name="Meng S."/>
            <person name="Li G."/>
            <person name="Viehrig K."/>
            <person name="Ye F."/>
            <person name="Su P."/>
            <person name="Kiefer A.F."/>
            <person name="Nichols A."/>
            <person name="Cepeda A.J."/>
            <person name="Yan W."/>
            <person name="Fan B."/>
            <person name="Jiang Y."/>
            <person name="Adhikari A."/>
            <person name="Zheng C.-J."/>
            <person name="Schuster L."/>
            <person name="Cowan T.M."/>
            <person name="Smanski M.J."/>
            <person name="Chevrette M.G."/>
            <person name="De Carvalho L.P.S."/>
            <person name="Shen B."/>
        </authorList>
    </citation>
    <scope>NUCLEOTIDE SEQUENCE [LARGE SCALE GENOMIC DNA]</scope>
    <source>
        <strain evidence="6 7">NPDC000234</strain>
    </source>
</reference>
<accession>A0ABV1XC10</accession>
<evidence type="ECO:0000313" key="6">
    <source>
        <dbReference type="EMBL" id="MER7186472.1"/>
    </source>
</evidence>
<dbReference type="RefSeq" id="WP_350790174.1">
    <property type="nucleotide sequence ID" value="NZ_JBEPEK010000598.1"/>
</dbReference>
<evidence type="ECO:0000259" key="4">
    <source>
        <dbReference type="SMART" id="SM00862"/>
    </source>
</evidence>
<dbReference type="Proteomes" id="UP001474181">
    <property type="component" value="Unassembled WGS sequence"/>
</dbReference>
<dbReference type="SUPFAM" id="SSF48452">
    <property type="entry name" value="TPR-like"/>
    <property type="match status" value="1"/>
</dbReference>
<dbReference type="InterPro" id="IPR005158">
    <property type="entry name" value="BTAD"/>
</dbReference>
<dbReference type="InterPro" id="IPR016032">
    <property type="entry name" value="Sig_transdc_resp-reg_C-effctor"/>
</dbReference>
<proteinExistence type="inferred from homology"/>
<evidence type="ECO:0000313" key="7">
    <source>
        <dbReference type="Proteomes" id="UP001474181"/>
    </source>
</evidence>
<dbReference type="InterPro" id="IPR001867">
    <property type="entry name" value="OmpR/PhoB-type_DNA-bd"/>
</dbReference>
<comment type="similarity">
    <text evidence="1">Belongs to the AfsR/DnrI/RedD regulatory family.</text>
</comment>
<evidence type="ECO:0000256" key="1">
    <source>
        <dbReference type="ARBA" id="ARBA00005820"/>
    </source>
</evidence>
<organism evidence="6 7">
    <name type="scientific">Streptomyces hyaluromycini</name>
    <dbReference type="NCBI Taxonomy" id="1377993"/>
    <lineage>
        <taxon>Bacteria</taxon>
        <taxon>Bacillati</taxon>
        <taxon>Actinomycetota</taxon>
        <taxon>Actinomycetes</taxon>
        <taxon>Kitasatosporales</taxon>
        <taxon>Streptomycetaceae</taxon>
        <taxon>Streptomyces</taxon>
    </lineage>
</organism>
<dbReference type="Gene3D" id="1.10.10.10">
    <property type="entry name" value="Winged helix-like DNA-binding domain superfamily/Winged helix DNA-binding domain"/>
    <property type="match status" value="1"/>
</dbReference>
<dbReference type="CDD" id="cd15831">
    <property type="entry name" value="BTAD"/>
    <property type="match status" value="1"/>
</dbReference>
<keyword evidence="3" id="KW-0238">DNA-binding</keyword>
<dbReference type="SUPFAM" id="SSF46894">
    <property type="entry name" value="C-terminal effector domain of the bipartite response regulators"/>
    <property type="match status" value="1"/>
</dbReference>
<dbReference type="SMART" id="SM00862">
    <property type="entry name" value="Trans_reg_C"/>
    <property type="match status" value="1"/>
</dbReference>
<dbReference type="InterPro" id="IPR011990">
    <property type="entry name" value="TPR-like_helical_dom_sf"/>
</dbReference>
<dbReference type="Gene3D" id="1.25.40.10">
    <property type="entry name" value="Tetratricopeptide repeat domain"/>
    <property type="match status" value="1"/>
</dbReference>
<evidence type="ECO:0000256" key="3">
    <source>
        <dbReference type="ARBA" id="ARBA00023125"/>
    </source>
</evidence>